<gene>
    <name evidence="1" type="ORF">OBRU01_23813</name>
</gene>
<dbReference type="InterPro" id="IPR036322">
    <property type="entry name" value="WD40_repeat_dom_sf"/>
</dbReference>
<comment type="caution">
    <text evidence="1">The sequence shown here is derived from an EMBL/GenBank/DDBJ whole genome shotgun (WGS) entry which is preliminary data.</text>
</comment>
<organism evidence="1 2">
    <name type="scientific">Operophtera brumata</name>
    <name type="common">Winter moth</name>
    <name type="synonym">Phalaena brumata</name>
    <dbReference type="NCBI Taxonomy" id="104452"/>
    <lineage>
        <taxon>Eukaryota</taxon>
        <taxon>Metazoa</taxon>
        <taxon>Ecdysozoa</taxon>
        <taxon>Arthropoda</taxon>
        <taxon>Hexapoda</taxon>
        <taxon>Insecta</taxon>
        <taxon>Pterygota</taxon>
        <taxon>Neoptera</taxon>
        <taxon>Endopterygota</taxon>
        <taxon>Lepidoptera</taxon>
        <taxon>Glossata</taxon>
        <taxon>Ditrysia</taxon>
        <taxon>Geometroidea</taxon>
        <taxon>Geometridae</taxon>
        <taxon>Larentiinae</taxon>
        <taxon>Operophtera</taxon>
    </lineage>
</organism>
<name>A0A0L7KNR4_OPEBR</name>
<dbReference type="EMBL" id="JTDY01008180">
    <property type="protein sequence ID" value="KOB64696.1"/>
    <property type="molecule type" value="Genomic_DNA"/>
</dbReference>
<evidence type="ECO:0000313" key="1">
    <source>
        <dbReference type="EMBL" id="KOB64696.1"/>
    </source>
</evidence>
<accession>A0A0L7KNR4</accession>
<dbReference type="Proteomes" id="UP000037510">
    <property type="component" value="Unassembled WGS sequence"/>
</dbReference>
<proteinExistence type="predicted"/>
<reference evidence="1 2" key="1">
    <citation type="journal article" date="2015" name="Genome Biol. Evol.">
        <title>The genome of winter moth (Operophtera brumata) provides a genomic perspective on sexual dimorphism and phenology.</title>
        <authorList>
            <person name="Derks M.F."/>
            <person name="Smit S."/>
            <person name="Salis L."/>
            <person name="Schijlen E."/>
            <person name="Bossers A."/>
            <person name="Mateman C."/>
            <person name="Pijl A.S."/>
            <person name="de Ridder D."/>
            <person name="Groenen M.A."/>
            <person name="Visser M.E."/>
            <person name="Megens H.J."/>
        </authorList>
    </citation>
    <scope>NUCLEOTIDE SEQUENCE [LARGE SCALE GENOMIC DNA]</scope>
    <source>
        <strain evidence="1">WM2013NL</strain>
        <tissue evidence="1">Head and thorax</tissue>
    </source>
</reference>
<dbReference type="AlphaFoldDB" id="A0A0L7KNR4"/>
<protein>
    <submittedName>
        <fullName evidence="1">WD repeat-containing protein mio</fullName>
    </submittedName>
</protein>
<keyword evidence="2" id="KW-1185">Reference proteome</keyword>
<evidence type="ECO:0000313" key="2">
    <source>
        <dbReference type="Proteomes" id="UP000037510"/>
    </source>
</evidence>
<dbReference type="SUPFAM" id="SSF50978">
    <property type="entry name" value="WD40 repeat-like"/>
    <property type="match status" value="1"/>
</dbReference>
<dbReference type="STRING" id="104452.A0A0L7KNR4"/>
<sequence length="164" mass="17891">MSGVKLDVIWSPVHHEKFFIWGPDITLYEVSSIQEIEKKTTFVPISSTLGATVIASQSANGVRCVDISAIPEQPEPLLALGYANGRVALSSLKQNYDPLGLVGREFDGVSVMQTSTESARPLAEMGLSETAHSVSWSNCSNRTLIASMNLKFIKIFDLRGKNFS</sequence>